<organism evidence="1">
    <name type="scientific">Pararge aegeria</name>
    <name type="common">speckled wood butterfly</name>
    <dbReference type="NCBI Taxonomy" id="116150"/>
    <lineage>
        <taxon>Eukaryota</taxon>
        <taxon>Metazoa</taxon>
        <taxon>Ecdysozoa</taxon>
        <taxon>Arthropoda</taxon>
        <taxon>Hexapoda</taxon>
        <taxon>Insecta</taxon>
        <taxon>Pterygota</taxon>
        <taxon>Neoptera</taxon>
        <taxon>Endopterygota</taxon>
        <taxon>Lepidoptera</taxon>
        <taxon>Glossata</taxon>
        <taxon>Ditrysia</taxon>
        <taxon>Papilionoidea</taxon>
        <taxon>Nymphalidae</taxon>
        <taxon>Satyrinae</taxon>
        <taxon>Satyrini</taxon>
        <taxon>Parargina</taxon>
        <taxon>Pararge</taxon>
    </lineage>
</organism>
<name>S4PPS6_9NEOP</name>
<sequence length="73" mass="8860">MRSCSCSRELCACPLCSRKNRPQFLFFRTIPQTGLHRYARYSRATYCFCTYRIYKKNVLTITIHFKENLIYNY</sequence>
<dbReference type="AlphaFoldDB" id="S4PPS6"/>
<evidence type="ECO:0000313" key="1">
    <source>
        <dbReference type="EMBL" id="JAA92513.1"/>
    </source>
</evidence>
<dbReference type="EMBL" id="GAIX01000047">
    <property type="protein sequence ID" value="JAA92513.1"/>
    <property type="molecule type" value="Transcribed_RNA"/>
</dbReference>
<accession>S4PPS6</accession>
<reference evidence="1" key="1">
    <citation type="journal article" date="2013" name="BMC Genomics">
        <title>Unscrambling butterfly oogenesis.</title>
        <authorList>
            <person name="Carter J.M."/>
            <person name="Baker S.C."/>
            <person name="Pink R."/>
            <person name="Carter D.R."/>
            <person name="Collins A."/>
            <person name="Tomlin J."/>
            <person name="Gibbs M."/>
            <person name="Breuker C.J."/>
        </authorList>
    </citation>
    <scope>NUCLEOTIDE SEQUENCE</scope>
    <source>
        <tissue evidence="1">Ovary</tissue>
    </source>
</reference>
<reference evidence="1" key="2">
    <citation type="submission" date="2013-05" db="EMBL/GenBank/DDBJ databases">
        <authorList>
            <person name="Carter J.-M."/>
            <person name="Baker S.C."/>
            <person name="Pink R."/>
            <person name="Carter D.R.F."/>
            <person name="Collins A."/>
            <person name="Tomlin J."/>
            <person name="Gibbs M."/>
            <person name="Breuker C.J."/>
        </authorList>
    </citation>
    <scope>NUCLEOTIDE SEQUENCE</scope>
    <source>
        <tissue evidence="1">Ovary</tissue>
    </source>
</reference>
<protein>
    <submittedName>
        <fullName evidence="1">Uncharacterized protein</fullName>
    </submittedName>
</protein>
<proteinExistence type="predicted"/>